<dbReference type="SUPFAM" id="SSF47644">
    <property type="entry name" value="Methionine synthase domain"/>
    <property type="match status" value="1"/>
</dbReference>
<dbReference type="Gene3D" id="3.40.50.280">
    <property type="entry name" value="Cobalamin-binding domain"/>
    <property type="match status" value="1"/>
</dbReference>
<dbReference type="PANTHER" id="PTHR45833:SF1">
    <property type="entry name" value="METHIONINE SYNTHASE"/>
    <property type="match status" value="1"/>
</dbReference>
<evidence type="ECO:0000313" key="5">
    <source>
        <dbReference type="EMBL" id="VFU18652.1"/>
    </source>
</evidence>
<feature type="domain" description="B12-binding" evidence="3">
    <location>
        <begin position="52"/>
        <end position="115"/>
    </location>
</feature>
<gene>
    <name evidence="5" type="ORF">SCFA_540002</name>
</gene>
<proteinExistence type="predicted"/>
<dbReference type="GO" id="GO:0046653">
    <property type="term" value="P:tetrahydrofolate metabolic process"/>
    <property type="evidence" value="ECO:0007669"/>
    <property type="project" value="TreeGrafter"/>
</dbReference>
<dbReference type="EMBL" id="CAADRN010000355">
    <property type="protein sequence ID" value="VFU18652.1"/>
    <property type="molecule type" value="Genomic_DNA"/>
</dbReference>
<dbReference type="PROSITE" id="PS51332">
    <property type="entry name" value="B12_BINDING"/>
    <property type="match status" value="1"/>
</dbReference>
<dbReference type="PANTHER" id="PTHR45833">
    <property type="entry name" value="METHIONINE SYNTHASE"/>
    <property type="match status" value="1"/>
</dbReference>
<name>A0A485M8V1_9ZZZZ</name>
<accession>A0A485M8V1</accession>
<dbReference type="SUPFAM" id="SSF52242">
    <property type="entry name" value="Cobalamin (vitamin B12)-binding domain"/>
    <property type="match status" value="1"/>
</dbReference>
<keyword evidence="1" id="KW-0479">Metal-binding</keyword>
<dbReference type="GO" id="GO:0008705">
    <property type="term" value="F:methionine synthase activity"/>
    <property type="evidence" value="ECO:0007669"/>
    <property type="project" value="TreeGrafter"/>
</dbReference>
<protein>
    <submittedName>
        <fullName evidence="5">Trimethylamine corrinoid protein 1</fullName>
    </submittedName>
</protein>
<dbReference type="InterPro" id="IPR036724">
    <property type="entry name" value="Cobalamin-bd_sf"/>
</dbReference>
<organism evidence="5">
    <name type="scientific">anaerobic digester metagenome</name>
    <dbReference type="NCBI Taxonomy" id="1263854"/>
    <lineage>
        <taxon>unclassified sequences</taxon>
        <taxon>metagenomes</taxon>
        <taxon>ecological metagenomes</taxon>
    </lineage>
</organism>
<dbReference type="InterPro" id="IPR003759">
    <property type="entry name" value="Cbl-bd_cap"/>
</dbReference>
<dbReference type="GO" id="GO:0005829">
    <property type="term" value="C:cytosol"/>
    <property type="evidence" value="ECO:0007669"/>
    <property type="project" value="TreeGrafter"/>
</dbReference>
<evidence type="ECO:0000256" key="1">
    <source>
        <dbReference type="ARBA" id="ARBA00022723"/>
    </source>
</evidence>
<feature type="domain" description="B12-binding N-terminal" evidence="4">
    <location>
        <begin position="1"/>
        <end position="52"/>
    </location>
</feature>
<dbReference type="GO" id="GO:0046872">
    <property type="term" value="F:metal ion binding"/>
    <property type="evidence" value="ECO:0007669"/>
    <property type="project" value="UniProtKB-KW"/>
</dbReference>
<evidence type="ECO:0000259" key="4">
    <source>
        <dbReference type="PROSITE" id="PS51337"/>
    </source>
</evidence>
<reference evidence="5" key="1">
    <citation type="submission" date="2019-03" db="EMBL/GenBank/DDBJ databases">
        <authorList>
            <person name="Hao L."/>
        </authorList>
    </citation>
    <scope>NUCLEOTIDE SEQUENCE</scope>
</reference>
<dbReference type="InterPro" id="IPR050554">
    <property type="entry name" value="Met_Synthase/Corrinoid"/>
</dbReference>
<dbReference type="InterPro" id="IPR006158">
    <property type="entry name" value="Cobalamin-bd"/>
</dbReference>
<dbReference type="Pfam" id="PF02310">
    <property type="entry name" value="B12-binding"/>
    <property type="match status" value="1"/>
</dbReference>
<sequence length="135" mass="14705">MLDVSRDAMGAIGDKFEEGEYFLSELIMAGEIFKQIMEIALPRIKEGETEQVGKIVIGTVKDDIHNIGKDVFKAFAQASGFEVIDLGVDVPSDKFIEAVKEHKPDLVGMSCLITTGIGSEGSYMCHGRRSHKPGS</sequence>
<evidence type="ECO:0000256" key="2">
    <source>
        <dbReference type="ARBA" id="ARBA00023285"/>
    </source>
</evidence>
<dbReference type="Gene3D" id="1.10.1240.10">
    <property type="entry name" value="Methionine synthase domain"/>
    <property type="match status" value="1"/>
</dbReference>
<dbReference type="InterPro" id="IPR036594">
    <property type="entry name" value="Meth_synthase_dom"/>
</dbReference>
<dbReference type="GO" id="GO:0050667">
    <property type="term" value="P:homocysteine metabolic process"/>
    <property type="evidence" value="ECO:0007669"/>
    <property type="project" value="TreeGrafter"/>
</dbReference>
<dbReference type="AlphaFoldDB" id="A0A485M8V1"/>
<keyword evidence="2" id="KW-0170">Cobalt</keyword>
<dbReference type="GO" id="GO:0031419">
    <property type="term" value="F:cobalamin binding"/>
    <property type="evidence" value="ECO:0007669"/>
    <property type="project" value="InterPro"/>
</dbReference>
<dbReference type="PROSITE" id="PS51337">
    <property type="entry name" value="B12_BINDING_NTER"/>
    <property type="match status" value="1"/>
</dbReference>
<evidence type="ECO:0000259" key="3">
    <source>
        <dbReference type="PROSITE" id="PS51332"/>
    </source>
</evidence>
<dbReference type="Pfam" id="PF02607">
    <property type="entry name" value="B12-binding_2"/>
    <property type="match status" value="1"/>
</dbReference>